<comment type="caution">
    <text evidence="2">The sequence shown here is derived from an EMBL/GenBank/DDBJ whole genome shotgun (WGS) entry which is preliminary data.</text>
</comment>
<evidence type="ECO:0000256" key="1">
    <source>
        <dbReference type="SAM" id="MobiDB-lite"/>
    </source>
</evidence>
<feature type="compositionally biased region" description="Polar residues" evidence="1">
    <location>
        <begin position="112"/>
        <end position="128"/>
    </location>
</feature>
<dbReference type="Proteomes" id="UP000308133">
    <property type="component" value="Unassembled WGS sequence"/>
</dbReference>
<dbReference type="AlphaFoldDB" id="A0A4U7ARH3"/>
<protein>
    <submittedName>
        <fullName evidence="2">Uncharacterized protein</fullName>
    </submittedName>
</protein>
<dbReference type="EMBL" id="PTQR01000088">
    <property type="protein sequence ID" value="TKX20539.1"/>
    <property type="molecule type" value="Genomic_DNA"/>
</dbReference>
<proteinExistence type="predicted"/>
<organism evidence="2 3">
    <name type="scientific">Elsinoe australis</name>
    <dbReference type="NCBI Taxonomy" id="40998"/>
    <lineage>
        <taxon>Eukaryota</taxon>
        <taxon>Fungi</taxon>
        <taxon>Dikarya</taxon>
        <taxon>Ascomycota</taxon>
        <taxon>Pezizomycotina</taxon>
        <taxon>Dothideomycetes</taxon>
        <taxon>Dothideomycetidae</taxon>
        <taxon>Myriangiales</taxon>
        <taxon>Elsinoaceae</taxon>
        <taxon>Elsinoe</taxon>
    </lineage>
</organism>
<gene>
    <name evidence="2" type="ORF">C1H76_7350</name>
</gene>
<feature type="compositionally biased region" description="Polar residues" evidence="1">
    <location>
        <begin position="214"/>
        <end position="226"/>
    </location>
</feature>
<feature type="compositionally biased region" description="Pro residues" evidence="1">
    <location>
        <begin position="84"/>
        <end position="97"/>
    </location>
</feature>
<name>A0A4U7ARH3_9PEZI</name>
<evidence type="ECO:0000313" key="3">
    <source>
        <dbReference type="Proteomes" id="UP000308133"/>
    </source>
</evidence>
<evidence type="ECO:0000313" key="2">
    <source>
        <dbReference type="EMBL" id="TKX20539.1"/>
    </source>
</evidence>
<feature type="compositionally biased region" description="Polar residues" evidence="1">
    <location>
        <begin position="66"/>
        <end position="78"/>
    </location>
</feature>
<feature type="region of interest" description="Disordered" evidence="1">
    <location>
        <begin position="66"/>
        <end position="241"/>
    </location>
</feature>
<sequence length="241" mass="25925">MTGTAASLKLGFMGPRDPKGRRSSTTCTSDDSRSPRRKPSLSCETVEALQDPNALRAELQRLAGTTQETNLAAAQDTQLRPLTPISPLPTPCPPPTRPTVSQNTPLDEVAKSHSSGQQEVSAQEQLVQVSHDASVPDNPGPSESPIKTTLQAKKSLPPAKEVVSRKNTLTKVNSNTSRTSSQSSGWSVERVEDASQQRGENIPIRMRIRRIEPTQPTTEASPTTVTAEPPSSPLRRSAGYD</sequence>
<feature type="compositionally biased region" description="Low complexity" evidence="1">
    <location>
        <begin position="173"/>
        <end position="187"/>
    </location>
</feature>
<reference evidence="2 3" key="1">
    <citation type="submission" date="2018-02" db="EMBL/GenBank/DDBJ databases">
        <title>Draft genome sequences of Elsinoe sp., causing black scab on jojoba.</title>
        <authorList>
            <person name="Stodart B."/>
            <person name="Jeffress S."/>
            <person name="Ash G."/>
            <person name="Arun Chinnappa K."/>
        </authorList>
    </citation>
    <scope>NUCLEOTIDE SEQUENCE [LARGE SCALE GENOMIC DNA]</scope>
    <source>
        <strain evidence="2 3">Hillstone_2</strain>
    </source>
</reference>
<accession>A0A4U7ARH3</accession>
<feature type="region of interest" description="Disordered" evidence="1">
    <location>
        <begin position="1"/>
        <end position="49"/>
    </location>
</feature>